<dbReference type="EMBL" id="CP052766">
    <property type="protein sequence ID" value="QJR80881.1"/>
    <property type="molecule type" value="Genomic_DNA"/>
</dbReference>
<keyword evidence="1" id="KW-0880">Kelch repeat</keyword>
<dbReference type="PROSITE" id="PS51257">
    <property type="entry name" value="PROKAR_LIPOPROTEIN"/>
    <property type="match status" value="1"/>
</dbReference>
<reference evidence="4 5" key="2">
    <citation type="submission" date="2020-04" db="EMBL/GenBank/DDBJ databases">
        <title>Complete genome sequence of Alteromonas pelagimontana 5.12T.</title>
        <authorList>
            <person name="Sinha R.K."/>
            <person name="Krishnan K.P."/>
            <person name="Kurian J.P."/>
        </authorList>
    </citation>
    <scope>NUCLEOTIDE SEQUENCE [LARGE SCALE GENOMIC DNA]</scope>
    <source>
        <strain evidence="4 5">5.12</strain>
    </source>
</reference>
<evidence type="ECO:0000313" key="4">
    <source>
        <dbReference type="EMBL" id="QJR80881.1"/>
    </source>
</evidence>
<feature type="signal peptide" evidence="3">
    <location>
        <begin position="1"/>
        <end position="23"/>
    </location>
</feature>
<sequence>MLKRYSTYLTALLVCLFVVTGCAAKKTKPYKVNTFALESGRYGEGLANDGDNIYVFGGSGKGGLLGDVEIIDPENKNIQVLKNHVIPRRYFSAVYDDNHSIYLIGGISGTVEDAKYESRVEVFNTKTRKVTLAAPLPYPTRINSAVHLNGKIYVVGGSHRDWETRKMKRTSLMAVYDIATNQWSLAPPMPTEKATYAVTHDNKIYVVGGFNGEEALTAFERFDPATNEWETLEPLPLTLSAHSAAVWQNSLFTFGDYEDMGSTYVYNFESQKWKQVKLNFQPARHSKATTLNNTVYVIGGNVATQGSHLNYIQVFDSKALKKAAK</sequence>
<dbReference type="AlphaFoldDB" id="A0A6M4MCK4"/>
<dbReference type="Gene3D" id="2.120.10.80">
    <property type="entry name" value="Kelch-type beta propeller"/>
    <property type="match status" value="2"/>
</dbReference>
<evidence type="ECO:0000313" key="5">
    <source>
        <dbReference type="Proteomes" id="UP000219285"/>
    </source>
</evidence>
<feature type="chain" id="PRO_5027034640" evidence="3">
    <location>
        <begin position="24"/>
        <end position="325"/>
    </location>
</feature>
<dbReference type="SUPFAM" id="SSF117281">
    <property type="entry name" value="Kelch motif"/>
    <property type="match status" value="1"/>
</dbReference>
<name>A0A6M4MCK4_9ALTE</name>
<dbReference type="KEGG" id="apel:CA267_008865"/>
<dbReference type="InterPro" id="IPR006652">
    <property type="entry name" value="Kelch_1"/>
</dbReference>
<evidence type="ECO:0000256" key="1">
    <source>
        <dbReference type="ARBA" id="ARBA00022441"/>
    </source>
</evidence>
<dbReference type="Pfam" id="PF24681">
    <property type="entry name" value="Kelch_KLHDC2_KLHL20_DRC7"/>
    <property type="match status" value="1"/>
</dbReference>
<gene>
    <name evidence="4" type="ORF">CA267_008865</name>
</gene>
<protein>
    <submittedName>
        <fullName evidence="4">Kelch repeat-containing protein</fullName>
    </submittedName>
</protein>
<reference evidence="5" key="1">
    <citation type="submission" date="2014-12" db="EMBL/GenBank/DDBJ databases">
        <title>Complete genome sequence of a multi-drug resistant Klebsiella pneumoniae.</title>
        <authorList>
            <person name="Hua X."/>
            <person name="Chen Q."/>
            <person name="Li X."/>
            <person name="Feng Y."/>
            <person name="Ruan Z."/>
            <person name="Yu Y."/>
        </authorList>
    </citation>
    <scope>NUCLEOTIDE SEQUENCE [LARGE SCALE GENOMIC DNA]</scope>
    <source>
        <strain evidence="5">5.12</strain>
    </source>
</reference>
<evidence type="ECO:0000256" key="3">
    <source>
        <dbReference type="SAM" id="SignalP"/>
    </source>
</evidence>
<dbReference type="InterPro" id="IPR015915">
    <property type="entry name" value="Kelch-typ_b-propeller"/>
</dbReference>
<evidence type="ECO:0000256" key="2">
    <source>
        <dbReference type="ARBA" id="ARBA00022737"/>
    </source>
</evidence>
<keyword evidence="3" id="KW-0732">Signal</keyword>
<accession>A0A6M4MCK4</accession>
<dbReference type="PANTHER" id="PTHR24412">
    <property type="entry name" value="KELCH PROTEIN"/>
    <property type="match status" value="1"/>
</dbReference>
<dbReference type="Proteomes" id="UP000219285">
    <property type="component" value="Chromosome"/>
</dbReference>
<proteinExistence type="predicted"/>
<keyword evidence="2" id="KW-0677">Repeat</keyword>
<organism evidence="4 5">
    <name type="scientific">Alteromonas pelagimontana</name>
    <dbReference type="NCBI Taxonomy" id="1858656"/>
    <lineage>
        <taxon>Bacteria</taxon>
        <taxon>Pseudomonadati</taxon>
        <taxon>Pseudomonadota</taxon>
        <taxon>Gammaproteobacteria</taxon>
        <taxon>Alteromonadales</taxon>
        <taxon>Alteromonadaceae</taxon>
        <taxon>Alteromonas/Salinimonas group</taxon>
        <taxon>Alteromonas</taxon>
    </lineage>
</organism>
<keyword evidence="5" id="KW-1185">Reference proteome</keyword>
<dbReference type="PANTHER" id="PTHR24412:SF489">
    <property type="entry name" value="RING FINGER DOMAIN AND KELCH REPEAT-CONTAINING PROTEIN DDB_G0271372"/>
    <property type="match status" value="1"/>
</dbReference>
<dbReference type="SMART" id="SM00612">
    <property type="entry name" value="Kelch"/>
    <property type="match status" value="4"/>
</dbReference>
<dbReference type="RefSeq" id="WP_075607818.1">
    <property type="nucleotide sequence ID" value="NZ_CP052766.1"/>
</dbReference>